<protein>
    <submittedName>
        <fullName evidence="1">Uncharacterized protein</fullName>
    </submittedName>
</protein>
<evidence type="ECO:0000313" key="2">
    <source>
        <dbReference type="Proteomes" id="UP001610563"/>
    </source>
</evidence>
<keyword evidence="2" id="KW-1185">Reference proteome</keyword>
<dbReference type="Proteomes" id="UP001610563">
    <property type="component" value="Unassembled WGS sequence"/>
</dbReference>
<accession>A0ABR4FWA5</accession>
<name>A0ABR4FWA5_9EURO</name>
<sequence>MGLGHNGQAIQQWLGLVPAQSNYMSVVCGGVKLILGAAERMKDIREASLTGIHDIPVLLNSAQRVLGIYTNSQRLRVLSDALYSATLTCLGHIIHYIGRNVIGKTFVAVFKQTSFQKDLKQSLDDM</sequence>
<organism evidence="1 2">
    <name type="scientific">Aspergillus keveii</name>
    <dbReference type="NCBI Taxonomy" id="714993"/>
    <lineage>
        <taxon>Eukaryota</taxon>
        <taxon>Fungi</taxon>
        <taxon>Dikarya</taxon>
        <taxon>Ascomycota</taxon>
        <taxon>Pezizomycotina</taxon>
        <taxon>Eurotiomycetes</taxon>
        <taxon>Eurotiomycetidae</taxon>
        <taxon>Eurotiales</taxon>
        <taxon>Aspergillaceae</taxon>
        <taxon>Aspergillus</taxon>
        <taxon>Aspergillus subgen. Nidulantes</taxon>
    </lineage>
</organism>
<dbReference type="EMBL" id="JBFTWV010000095">
    <property type="protein sequence ID" value="KAL2787514.1"/>
    <property type="molecule type" value="Genomic_DNA"/>
</dbReference>
<comment type="caution">
    <text evidence="1">The sequence shown here is derived from an EMBL/GenBank/DDBJ whole genome shotgun (WGS) entry which is preliminary data.</text>
</comment>
<dbReference type="PANTHER" id="PTHR40619:SF3">
    <property type="entry name" value="FUNGAL STAND N-TERMINAL GOODBYE DOMAIN-CONTAINING PROTEIN"/>
    <property type="match status" value="1"/>
</dbReference>
<reference evidence="1 2" key="1">
    <citation type="submission" date="2024-07" db="EMBL/GenBank/DDBJ databases">
        <title>Section-level genome sequencing and comparative genomics of Aspergillus sections Usti and Cavernicolus.</title>
        <authorList>
            <consortium name="Lawrence Berkeley National Laboratory"/>
            <person name="Nybo J.L."/>
            <person name="Vesth T.C."/>
            <person name="Theobald S."/>
            <person name="Frisvad J.C."/>
            <person name="Larsen T.O."/>
            <person name="Kjaerboelling I."/>
            <person name="Rothschild-Mancinelli K."/>
            <person name="Lyhne E.K."/>
            <person name="Kogle M.E."/>
            <person name="Barry K."/>
            <person name="Clum A."/>
            <person name="Na H."/>
            <person name="Ledsgaard L."/>
            <person name="Lin J."/>
            <person name="Lipzen A."/>
            <person name="Kuo A."/>
            <person name="Riley R."/>
            <person name="Mondo S."/>
            <person name="Labutti K."/>
            <person name="Haridas S."/>
            <person name="Pangalinan J."/>
            <person name="Salamov A.A."/>
            <person name="Simmons B.A."/>
            <person name="Magnuson J.K."/>
            <person name="Chen J."/>
            <person name="Drula E."/>
            <person name="Henrissat B."/>
            <person name="Wiebenga A."/>
            <person name="Lubbers R.J."/>
            <person name="Gomes A.C."/>
            <person name="Makela M.R."/>
            <person name="Stajich J."/>
            <person name="Grigoriev I.V."/>
            <person name="Mortensen U.H."/>
            <person name="De Vries R.P."/>
            <person name="Baker S.E."/>
            <person name="Andersen M.R."/>
        </authorList>
    </citation>
    <scope>NUCLEOTIDE SEQUENCE [LARGE SCALE GENOMIC DNA]</scope>
    <source>
        <strain evidence="1 2">CBS 209.92</strain>
    </source>
</reference>
<gene>
    <name evidence="1" type="ORF">BJX66DRAFT_283267</name>
</gene>
<dbReference type="PANTHER" id="PTHR40619">
    <property type="entry name" value="FUNGAL STAND N-TERMINAL GOODBYE DOMAIN-CONTAINING PROTEIN"/>
    <property type="match status" value="1"/>
</dbReference>
<proteinExistence type="predicted"/>
<evidence type="ECO:0000313" key="1">
    <source>
        <dbReference type="EMBL" id="KAL2787514.1"/>
    </source>
</evidence>